<sequence length="227" mass="24031">MTLFEILCCCCRARSDSSASQLDEHTRLIPHTDESDASIPRNAATVDQERLKERLETIVRARAGKMVSVVSPLPFNLHNQSLHQQSDASASRSGRFPSPQPSVDTTQTSDSASAFHDYDHGDEDSRLMLNAKIVRDMGGVAGVPTKFALRDRSRGLIGGVDVHGDGGDGGEIHAEGSGGNMGTVTGSTGPSDLEAQGLEISTAEGHPSSADAFKIQDVGSLSRSWGD</sequence>
<feature type="compositionally biased region" description="Basic and acidic residues" evidence="1">
    <location>
        <begin position="162"/>
        <end position="174"/>
    </location>
</feature>
<name>A0A4S4M6N9_9AGAM</name>
<reference evidence="2 3" key="1">
    <citation type="submission" date="2019-02" db="EMBL/GenBank/DDBJ databases">
        <title>Genome sequencing of the rare red list fungi Bondarzewia mesenterica.</title>
        <authorList>
            <person name="Buettner E."/>
            <person name="Kellner H."/>
        </authorList>
    </citation>
    <scope>NUCLEOTIDE SEQUENCE [LARGE SCALE GENOMIC DNA]</scope>
    <source>
        <strain evidence="2 3">DSM 108281</strain>
    </source>
</reference>
<comment type="caution">
    <text evidence="2">The sequence shown here is derived from an EMBL/GenBank/DDBJ whole genome shotgun (WGS) entry which is preliminary data.</text>
</comment>
<protein>
    <submittedName>
        <fullName evidence="2">Uncharacterized protein</fullName>
    </submittedName>
</protein>
<accession>A0A4S4M6N9</accession>
<feature type="region of interest" description="Disordered" evidence="1">
    <location>
        <begin position="158"/>
        <end position="227"/>
    </location>
</feature>
<dbReference type="OrthoDB" id="3227079at2759"/>
<feature type="compositionally biased region" description="Polar residues" evidence="1">
    <location>
        <begin position="81"/>
        <end position="92"/>
    </location>
</feature>
<evidence type="ECO:0000256" key="1">
    <source>
        <dbReference type="SAM" id="MobiDB-lite"/>
    </source>
</evidence>
<dbReference type="Proteomes" id="UP000310158">
    <property type="component" value="Unassembled WGS sequence"/>
</dbReference>
<feature type="region of interest" description="Disordered" evidence="1">
    <location>
        <begin position="20"/>
        <end position="44"/>
    </location>
</feature>
<gene>
    <name evidence="2" type="ORF">EW146_g505</name>
</gene>
<proteinExistence type="predicted"/>
<feature type="region of interest" description="Disordered" evidence="1">
    <location>
        <begin position="81"/>
        <end position="121"/>
    </location>
</feature>
<feature type="compositionally biased region" description="Polar residues" evidence="1">
    <location>
        <begin position="101"/>
        <end position="112"/>
    </location>
</feature>
<keyword evidence="3" id="KW-1185">Reference proteome</keyword>
<dbReference type="AlphaFoldDB" id="A0A4S4M6N9"/>
<feature type="compositionally biased region" description="Basic and acidic residues" evidence="1">
    <location>
        <begin position="22"/>
        <end position="34"/>
    </location>
</feature>
<evidence type="ECO:0000313" key="3">
    <source>
        <dbReference type="Proteomes" id="UP000310158"/>
    </source>
</evidence>
<organism evidence="2 3">
    <name type="scientific">Bondarzewia mesenterica</name>
    <dbReference type="NCBI Taxonomy" id="1095465"/>
    <lineage>
        <taxon>Eukaryota</taxon>
        <taxon>Fungi</taxon>
        <taxon>Dikarya</taxon>
        <taxon>Basidiomycota</taxon>
        <taxon>Agaricomycotina</taxon>
        <taxon>Agaricomycetes</taxon>
        <taxon>Russulales</taxon>
        <taxon>Bondarzewiaceae</taxon>
        <taxon>Bondarzewia</taxon>
    </lineage>
</organism>
<dbReference type="EMBL" id="SGPL01000011">
    <property type="protein sequence ID" value="THH20944.1"/>
    <property type="molecule type" value="Genomic_DNA"/>
</dbReference>
<evidence type="ECO:0000313" key="2">
    <source>
        <dbReference type="EMBL" id="THH20944.1"/>
    </source>
</evidence>